<accession>A0ABM8Z0B1</accession>
<name>A0ABM8Z0B1_9PROT</name>
<organism evidence="1 2">
    <name type="scientific">Candidatus Nitrotoga arctica</name>
    <dbReference type="NCBI Taxonomy" id="453162"/>
    <lineage>
        <taxon>Bacteria</taxon>
        <taxon>Pseudomonadati</taxon>
        <taxon>Pseudomonadota</taxon>
        <taxon>Betaproteobacteria</taxon>
        <taxon>Nitrosomonadales</taxon>
        <taxon>Gallionellaceae</taxon>
        <taxon>Candidatus Nitrotoga</taxon>
    </lineage>
</organism>
<keyword evidence="2" id="KW-1185">Reference proteome</keyword>
<evidence type="ECO:0000313" key="1">
    <source>
        <dbReference type="EMBL" id="CAG9933248.1"/>
    </source>
</evidence>
<dbReference type="Proteomes" id="UP000839052">
    <property type="component" value="Chromosome"/>
</dbReference>
<protein>
    <submittedName>
        <fullName evidence="1">Uncharacterized protein</fullName>
    </submittedName>
</protein>
<dbReference type="EMBL" id="OU912926">
    <property type="protein sequence ID" value="CAG9933248.1"/>
    <property type="molecule type" value="Genomic_DNA"/>
</dbReference>
<reference evidence="1 2" key="1">
    <citation type="submission" date="2021-10" db="EMBL/GenBank/DDBJ databases">
        <authorList>
            <person name="Koch H."/>
        </authorList>
    </citation>
    <scope>NUCLEOTIDE SEQUENCE [LARGE SCALE GENOMIC DNA]</scope>
    <source>
        <strain evidence="1">6680</strain>
    </source>
</reference>
<evidence type="ECO:0000313" key="2">
    <source>
        <dbReference type="Proteomes" id="UP000839052"/>
    </source>
</evidence>
<proteinExistence type="predicted"/>
<gene>
    <name evidence="1" type="ORF">NTG6680_1999</name>
</gene>
<sequence length="66" mass="7722">MNIPPMPEIATKELMNSDSEKFNELVVDWNEWFRKFILELNMAGNAPEQPISWLVHPCVQPPRQIT</sequence>